<keyword evidence="3" id="KW-1185">Reference proteome</keyword>
<dbReference type="AlphaFoldDB" id="A0A917PQ27"/>
<gene>
    <name evidence="2" type="ORF">GCM10009304_10890</name>
</gene>
<evidence type="ECO:0000313" key="3">
    <source>
        <dbReference type="Proteomes" id="UP000635983"/>
    </source>
</evidence>
<accession>A0A917PQ27</accession>
<name>A0A917PQ27_9PSED</name>
<reference evidence="2" key="2">
    <citation type="submission" date="2020-09" db="EMBL/GenBank/DDBJ databases">
        <authorList>
            <person name="Sun Q."/>
            <person name="Ohkuma M."/>
        </authorList>
    </citation>
    <scope>NUCLEOTIDE SEQUENCE</scope>
    <source>
        <strain evidence="2">JCM 30078</strain>
    </source>
</reference>
<proteinExistence type="predicted"/>
<feature type="region of interest" description="Disordered" evidence="1">
    <location>
        <begin position="32"/>
        <end position="74"/>
    </location>
</feature>
<reference evidence="2" key="1">
    <citation type="journal article" date="2014" name="Int. J. Syst. Evol. Microbiol.">
        <title>Complete genome sequence of Corynebacterium casei LMG S-19264T (=DSM 44701T), isolated from a smear-ripened cheese.</title>
        <authorList>
            <consortium name="US DOE Joint Genome Institute (JGI-PGF)"/>
            <person name="Walter F."/>
            <person name="Albersmeier A."/>
            <person name="Kalinowski J."/>
            <person name="Ruckert C."/>
        </authorList>
    </citation>
    <scope>NUCLEOTIDE SEQUENCE</scope>
    <source>
        <strain evidence="2">JCM 30078</strain>
    </source>
</reference>
<evidence type="ECO:0000256" key="1">
    <source>
        <dbReference type="SAM" id="MobiDB-lite"/>
    </source>
</evidence>
<protein>
    <submittedName>
        <fullName evidence="2">Uncharacterized protein</fullName>
    </submittedName>
</protein>
<dbReference type="EMBL" id="BMPO01000002">
    <property type="protein sequence ID" value="GGJ86676.1"/>
    <property type="molecule type" value="Genomic_DNA"/>
</dbReference>
<comment type="caution">
    <text evidence="2">The sequence shown here is derived from an EMBL/GenBank/DDBJ whole genome shotgun (WGS) entry which is preliminary data.</text>
</comment>
<organism evidence="2 3">
    <name type="scientific">Pseudomonas matsuisoli</name>
    <dbReference type="NCBI Taxonomy" id="1515666"/>
    <lineage>
        <taxon>Bacteria</taxon>
        <taxon>Pseudomonadati</taxon>
        <taxon>Pseudomonadota</taxon>
        <taxon>Gammaproteobacteria</taxon>
        <taxon>Pseudomonadales</taxon>
        <taxon>Pseudomonadaceae</taxon>
        <taxon>Pseudomonas</taxon>
    </lineage>
</organism>
<evidence type="ECO:0000313" key="2">
    <source>
        <dbReference type="EMBL" id="GGJ86676.1"/>
    </source>
</evidence>
<sequence>MKIDDFSLSRLNSSWPRDFDVRTEYAEQKELLEDAYQIPRTTTDSMRAENNDQEHPDPECVRTRNPGFPRQPYG</sequence>
<feature type="compositionally biased region" description="Basic and acidic residues" evidence="1">
    <location>
        <begin position="46"/>
        <end position="62"/>
    </location>
</feature>
<dbReference type="Proteomes" id="UP000635983">
    <property type="component" value="Unassembled WGS sequence"/>
</dbReference>